<dbReference type="Proteomes" id="UP000053424">
    <property type="component" value="Unassembled WGS sequence"/>
</dbReference>
<protein>
    <submittedName>
        <fullName evidence="1">Uncharacterized protein</fullName>
    </submittedName>
</protein>
<dbReference type="AlphaFoldDB" id="A0A0C2XE83"/>
<evidence type="ECO:0000313" key="2">
    <source>
        <dbReference type="Proteomes" id="UP000053424"/>
    </source>
</evidence>
<reference evidence="1 2" key="1">
    <citation type="submission" date="2014-04" db="EMBL/GenBank/DDBJ databases">
        <authorList>
            <consortium name="DOE Joint Genome Institute"/>
            <person name="Kuo A."/>
            <person name="Gay G."/>
            <person name="Dore J."/>
            <person name="Kohler A."/>
            <person name="Nagy L.G."/>
            <person name="Floudas D."/>
            <person name="Copeland A."/>
            <person name="Barry K.W."/>
            <person name="Cichocki N."/>
            <person name="Veneault-Fourrey C."/>
            <person name="LaButti K."/>
            <person name="Lindquist E.A."/>
            <person name="Lipzen A."/>
            <person name="Lundell T."/>
            <person name="Morin E."/>
            <person name="Murat C."/>
            <person name="Sun H."/>
            <person name="Tunlid A."/>
            <person name="Henrissat B."/>
            <person name="Grigoriev I.V."/>
            <person name="Hibbett D.S."/>
            <person name="Martin F."/>
            <person name="Nordberg H.P."/>
            <person name="Cantor M.N."/>
            <person name="Hua S.X."/>
        </authorList>
    </citation>
    <scope>NUCLEOTIDE SEQUENCE [LARGE SCALE GENOMIC DNA]</scope>
    <source>
        <strain evidence="2">h7</strain>
    </source>
</reference>
<gene>
    <name evidence="1" type="ORF">M413DRAFT_449273</name>
</gene>
<organism evidence="1 2">
    <name type="scientific">Hebeloma cylindrosporum</name>
    <dbReference type="NCBI Taxonomy" id="76867"/>
    <lineage>
        <taxon>Eukaryota</taxon>
        <taxon>Fungi</taxon>
        <taxon>Dikarya</taxon>
        <taxon>Basidiomycota</taxon>
        <taxon>Agaricomycotina</taxon>
        <taxon>Agaricomycetes</taxon>
        <taxon>Agaricomycetidae</taxon>
        <taxon>Agaricales</taxon>
        <taxon>Agaricineae</taxon>
        <taxon>Hymenogastraceae</taxon>
        <taxon>Hebeloma</taxon>
    </lineage>
</organism>
<name>A0A0C2XE83_HEBCY</name>
<dbReference type="HOGENOM" id="CLU_3050561_0_0_1"/>
<evidence type="ECO:0000313" key="1">
    <source>
        <dbReference type="EMBL" id="KIM36213.1"/>
    </source>
</evidence>
<accession>A0A0C2XE83</accession>
<sequence length="54" mass="6483">MALGDICVVVVMLINPSFRFQFMYRYHPKPLEFLFETTVVLHRFHKYITAYDSP</sequence>
<keyword evidence="2" id="KW-1185">Reference proteome</keyword>
<proteinExistence type="predicted"/>
<reference evidence="2" key="2">
    <citation type="submission" date="2015-01" db="EMBL/GenBank/DDBJ databases">
        <title>Evolutionary Origins and Diversification of the Mycorrhizal Mutualists.</title>
        <authorList>
            <consortium name="DOE Joint Genome Institute"/>
            <consortium name="Mycorrhizal Genomics Consortium"/>
            <person name="Kohler A."/>
            <person name="Kuo A."/>
            <person name="Nagy L.G."/>
            <person name="Floudas D."/>
            <person name="Copeland A."/>
            <person name="Barry K.W."/>
            <person name="Cichocki N."/>
            <person name="Veneault-Fourrey C."/>
            <person name="LaButti K."/>
            <person name="Lindquist E.A."/>
            <person name="Lipzen A."/>
            <person name="Lundell T."/>
            <person name="Morin E."/>
            <person name="Murat C."/>
            <person name="Riley R."/>
            <person name="Ohm R."/>
            <person name="Sun H."/>
            <person name="Tunlid A."/>
            <person name="Henrissat B."/>
            <person name="Grigoriev I.V."/>
            <person name="Hibbett D.S."/>
            <person name="Martin F."/>
        </authorList>
    </citation>
    <scope>NUCLEOTIDE SEQUENCE [LARGE SCALE GENOMIC DNA]</scope>
    <source>
        <strain evidence="2">h7</strain>
    </source>
</reference>
<dbReference type="EMBL" id="KN831807">
    <property type="protein sequence ID" value="KIM36213.1"/>
    <property type="molecule type" value="Genomic_DNA"/>
</dbReference>